<dbReference type="AlphaFoldDB" id="A0A549SMG4"/>
<feature type="domain" description="Transposase IS66 zinc-finger binding" evidence="4">
    <location>
        <begin position="148"/>
        <end position="187"/>
    </location>
</feature>
<evidence type="ECO:0000256" key="1">
    <source>
        <dbReference type="SAM" id="Coils"/>
    </source>
</evidence>
<dbReference type="InterPro" id="IPR039552">
    <property type="entry name" value="IS66_C"/>
</dbReference>
<dbReference type="InterPro" id="IPR024474">
    <property type="entry name" value="Znf_dom_IS66"/>
</dbReference>
<comment type="caution">
    <text evidence="7">The sequence shown here is derived from an EMBL/GenBank/DDBJ whole genome shotgun (WGS) entry which is preliminary data.</text>
</comment>
<reference evidence="7 8" key="1">
    <citation type="submission" date="2019-07" db="EMBL/GenBank/DDBJ databases">
        <title>Ln-dependent methylotrophs.</title>
        <authorList>
            <person name="Tani A."/>
        </authorList>
    </citation>
    <scope>NUCLEOTIDE SEQUENCE [LARGE SCALE GENOMIC DNA]</scope>
    <source>
        <strain evidence="7 8">SM89A</strain>
    </source>
</reference>
<evidence type="ECO:0000313" key="8">
    <source>
        <dbReference type="Proteomes" id="UP000316781"/>
    </source>
</evidence>
<evidence type="ECO:0000259" key="4">
    <source>
        <dbReference type="Pfam" id="PF13005"/>
    </source>
</evidence>
<evidence type="ECO:0000256" key="2">
    <source>
        <dbReference type="SAM" id="MobiDB-lite"/>
    </source>
</evidence>
<gene>
    <name evidence="7" type="ORF">FM996_15315</name>
</gene>
<dbReference type="Pfam" id="PF13817">
    <property type="entry name" value="DDE_Tnp_IS66_C"/>
    <property type="match status" value="1"/>
</dbReference>
<dbReference type="Pfam" id="PF13007">
    <property type="entry name" value="LZ_Tnp_IS66"/>
    <property type="match status" value="1"/>
</dbReference>
<feature type="coiled-coil region" evidence="1">
    <location>
        <begin position="25"/>
        <end position="76"/>
    </location>
</feature>
<dbReference type="InterPro" id="IPR024463">
    <property type="entry name" value="Transposase_TnpC_homeodom"/>
</dbReference>
<feature type="domain" description="Transposase IS66 C-terminal" evidence="6">
    <location>
        <begin position="503"/>
        <end position="541"/>
    </location>
</feature>
<feature type="domain" description="Transposase TnpC homeodomain" evidence="5">
    <location>
        <begin position="65"/>
        <end position="139"/>
    </location>
</feature>
<dbReference type="Pfam" id="PF13005">
    <property type="entry name" value="zf-IS66"/>
    <property type="match status" value="1"/>
</dbReference>
<organism evidence="7 8">
    <name type="scientific">Methylosinus sporium</name>
    <dbReference type="NCBI Taxonomy" id="428"/>
    <lineage>
        <taxon>Bacteria</taxon>
        <taxon>Pseudomonadati</taxon>
        <taxon>Pseudomonadota</taxon>
        <taxon>Alphaproteobacteria</taxon>
        <taxon>Hyphomicrobiales</taxon>
        <taxon>Methylocystaceae</taxon>
        <taxon>Methylosinus</taxon>
    </lineage>
</organism>
<dbReference type="NCBIfam" id="NF033517">
    <property type="entry name" value="transpos_IS66"/>
    <property type="match status" value="1"/>
</dbReference>
<proteinExistence type="predicted"/>
<dbReference type="PANTHER" id="PTHR33678">
    <property type="entry name" value="BLL1576 PROTEIN"/>
    <property type="match status" value="1"/>
</dbReference>
<feature type="region of interest" description="Disordered" evidence="2">
    <location>
        <begin position="107"/>
        <end position="128"/>
    </location>
</feature>
<feature type="domain" description="Transposase IS66 central" evidence="3">
    <location>
        <begin position="206"/>
        <end position="496"/>
    </location>
</feature>
<dbReference type="EMBL" id="VJMF01000064">
    <property type="protein sequence ID" value="TRL30829.1"/>
    <property type="molecule type" value="Genomic_DNA"/>
</dbReference>
<keyword evidence="1" id="KW-0175">Coiled coil</keyword>
<evidence type="ECO:0000259" key="3">
    <source>
        <dbReference type="Pfam" id="PF03050"/>
    </source>
</evidence>
<dbReference type="Pfam" id="PF03050">
    <property type="entry name" value="DDE_Tnp_IS66"/>
    <property type="match status" value="1"/>
</dbReference>
<evidence type="ECO:0000259" key="6">
    <source>
        <dbReference type="Pfam" id="PF13817"/>
    </source>
</evidence>
<evidence type="ECO:0000259" key="5">
    <source>
        <dbReference type="Pfam" id="PF13007"/>
    </source>
</evidence>
<dbReference type="Proteomes" id="UP000316781">
    <property type="component" value="Unassembled WGS sequence"/>
</dbReference>
<accession>A0A549SMG4</accession>
<name>A0A549SMG4_METSR</name>
<sequence length="552" mass="61161">MTPSFDPARLAELSPDLRAFFEAQRAMLEAERIRADREHRRAENELAARLHTESELAASKETVERLQLLVKEYERARFGKRSEKLDPDQLQLVLEDIEIAIAEVQEREDDRARRSGRPATSERAGRAARAFPAHLPRVERVIEPASLACPCGCGLMVRIGEDRSSRLDVTPAQYRVIETVRPRYACPNGCAGVAQAPAPAHLIEGGVPTEALLAQVAVAKFSEHMPLYRQSQVFARHGIMLDRAVLADWMGTTAFHLAPIVERMSALMKLSGRLFMDETRAPVLDPGRGRTKTGYLWAVLRDDRGHGGADPSIVVYHYAPGRSGEHAERMLEGFDGVLQVDGYGGYHRLARAERKGGAPLRLAWCWSHGRREIIAATPKAGSPIAEAILARIAALYAIEAEIRGKEASIRQSVRAERSRPLVVELEEFLRAQAARLSGRSDMGKAVAYLLNHWSGLTLFLDDGRVEMDTNLVENQIRPLTLTRKNALFAGHDEGGRTWSRLASLIATCKLNSVDPYAWMKATLEAIADGHPQSRIDELMPWAFKSSSPTPAA</sequence>
<dbReference type="InterPro" id="IPR004291">
    <property type="entry name" value="Transposase_IS66_central"/>
</dbReference>
<dbReference type="InterPro" id="IPR052344">
    <property type="entry name" value="Transposase-related"/>
</dbReference>
<dbReference type="RefSeq" id="WP_142863737.1">
    <property type="nucleotide sequence ID" value="NZ_VJMF01000064.1"/>
</dbReference>
<protein>
    <submittedName>
        <fullName evidence="7">IS66 family transposase</fullName>
    </submittedName>
</protein>
<dbReference type="PANTHER" id="PTHR33678:SF1">
    <property type="entry name" value="BLL1576 PROTEIN"/>
    <property type="match status" value="1"/>
</dbReference>
<evidence type="ECO:0000313" key="7">
    <source>
        <dbReference type="EMBL" id="TRL30829.1"/>
    </source>
</evidence>